<feature type="compositionally biased region" description="Low complexity" evidence="1">
    <location>
        <begin position="26"/>
        <end position="57"/>
    </location>
</feature>
<proteinExistence type="predicted"/>
<sequence>MHLWQLATWALLSLVLVAAQDSQAAASSGSLSPSASPATSSGGAPSDSGSATPSGPSITATASNPQTGDLAGTAVAPNPNGEGRTGPDDTHFVSGAPAARVPRIVPVLVSLAAVLWGYGLC</sequence>
<protein>
    <submittedName>
        <fullName evidence="3">Uncharacterized protein</fullName>
    </submittedName>
</protein>
<evidence type="ECO:0000256" key="2">
    <source>
        <dbReference type="SAM" id="SignalP"/>
    </source>
</evidence>
<dbReference type="AlphaFoldDB" id="A0A1M8A508"/>
<accession>A0A1M8A508</accession>
<dbReference type="EMBL" id="LT671823">
    <property type="protein sequence ID" value="SHO77515.1"/>
    <property type="molecule type" value="Genomic_DNA"/>
</dbReference>
<evidence type="ECO:0000313" key="3">
    <source>
        <dbReference type="EMBL" id="SHO77515.1"/>
    </source>
</evidence>
<keyword evidence="4" id="KW-1185">Reference proteome</keyword>
<feature type="signal peptide" evidence="2">
    <location>
        <begin position="1"/>
        <end position="19"/>
    </location>
</feature>
<keyword evidence="2" id="KW-0732">Signal</keyword>
<dbReference type="Proteomes" id="UP000186303">
    <property type="component" value="Chromosome 3"/>
</dbReference>
<name>A0A1M8A508_MALS4</name>
<evidence type="ECO:0000313" key="4">
    <source>
        <dbReference type="Proteomes" id="UP000186303"/>
    </source>
</evidence>
<gene>
    <name evidence="3" type="ORF">MSYG_1855</name>
</gene>
<feature type="region of interest" description="Disordered" evidence="1">
    <location>
        <begin position="26"/>
        <end position="94"/>
    </location>
</feature>
<dbReference type="VEuPathDB" id="FungiDB:MSYG_1855"/>
<evidence type="ECO:0000256" key="1">
    <source>
        <dbReference type="SAM" id="MobiDB-lite"/>
    </source>
</evidence>
<feature type="compositionally biased region" description="Polar residues" evidence="1">
    <location>
        <begin position="58"/>
        <end position="67"/>
    </location>
</feature>
<feature type="chain" id="PRO_5009930058" evidence="2">
    <location>
        <begin position="20"/>
        <end position="121"/>
    </location>
</feature>
<reference evidence="4" key="1">
    <citation type="journal article" date="2017" name="Nucleic Acids Res.">
        <title>Proteogenomics produces comprehensive and highly accurate protein-coding gene annotation in a complete genome assembly of Malassezia sympodialis.</title>
        <authorList>
            <person name="Zhu Y."/>
            <person name="Engstroem P.G."/>
            <person name="Tellgren-Roth C."/>
            <person name="Baudo C.D."/>
            <person name="Kennell J.C."/>
            <person name="Sun S."/>
            <person name="Billmyre R.B."/>
            <person name="Schroeder M.S."/>
            <person name="Andersson A."/>
            <person name="Holm T."/>
            <person name="Sigurgeirsson B."/>
            <person name="Wu G."/>
            <person name="Sankaranarayanan S.R."/>
            <person name="Siddharthan R."/>
            <person name="Sanyal K."/>
            <person name="Lundeberg J."/>
            <person name="Nystedt B."/>
            <person name="Boekhout T."/>
            <person name="Dawson T.L. Jr."/>
            <person name="Heitman J."/>
            <person name="Scheynius A."/>
            <person name="Lehtioe J."/>
        </authorList>
    </citation>
    <scope>NUCLEOTIDE SEQUENCE [LARGE SCALE GENOMIC DNA]</scope>
    <source>
        <strain evidence="4">ATCC 42132</strain>
    </source>
</reference>
<organism evidence="3 4">
    <name type="scientific">Malassezia sympodialis (strain ATCC 42132)</name>
    <name type="common">Atopic eczema-associated yeast</name>
    <dbReference type="NCBI Taxonomy" id="1230383"/>
    <lineage>
        <taxon>Eukaryota</taxon>
        <taxon>Fungi</taxon>
        <taxon>Dikarya</taxon>
        <taxon>Basidiomycota</taxon>
        <taxon>Ustilaginomycotina</taxon>
        <taxon>Malasseziomycetes</taxon>
        <taxon>Malasseziales</taxon>
        <taxon>Malasseziaceae</taxon>
        <taxon>Malassezia</taxon>
    </lineage>
</organism>